<organism evidence="6 7">
    <name type="scientific">Mediterraneibacter hominis</name>
    <dbReference type="NCBI Taxonomy" id="2763054"/>
    <lineage>
        <taxon>Bacteria</taxon>
        <taxon>Bacillati</taxon>
        <taxon>Bacillota</taxon>
        <taxon>Clostridia</taxon>
        <taxon>Lachnospirales</taxon>
        <taxon>Lachnospiraceae</taxon>
        <taxon>Mediterraneibacter</taxon>
    </lineage>
</organism>
<dbReference type="CDD" id="cd07779">
    <property type="entry name" value="ASKHA_NBD_FGGY_YgcE-like"/>
    <property type="match status" value="1"/>
</dbReference>
<comment type="similarity">
    <text evidence="1">Belongs to the FGGY kinase family.</text>
</comment>
<keyword evidence="2" id="KW-0808">Transferase</keyword>
<keyword evidence="7" id="KW-1185">Reference proteome</keyword>
<protein>
    <recommendedName>
        <fullName evidence="8">Glycerol kinase</fullName>
    </recommendedName>
</protein>
<feature type="domain" description="Carbohydrate kinase FGGY N-terminal" evidence="4">
    <location>
        <begin position="4"/>
        <end position="244"/>
    </location>
</feature>
<dbReference type="GO" id="GO:0016301">
    <property type="term" value="F:kinase activity"/>
    <property type="evidence" value="ECO:0007669"/>
    <property type="project" value="UniProtKB-KW"/>
</dbReference>
<proteinExistence type="inferred from homology"/>
<dbReference type="Gene3D" id="3.30.420.40">
    <property type="match status" value="2"/>
</dbReference>
<evidence type="ECO:0000259" key="5">
    <source>
        <dbReference type="Pfam" id="PF02782"/>
    </source>
</evidence>
<evidence type="ECO:0008006" key="8">
    <source>
        <dbReference type="Google" id="ProtNLM"/>
    </source>
</evidence>
<dbReference type="RefSeq" id="WP_186875882.1">
    <property type="nucleotide sequence ID" value="NZ_JACOPF010000002.1"/>
</dbReference>
<dbReference type="InterPro" id="IPR018485">
    <property type="entry name" value="FGGY_C"/>
</dbReference>
<reference evidence="6" key="1">
    <citation type="submission" date="2020-08" db="EMBL/GenBank/DDBJ databases">
        <title>Genome public.</title>
        <authorList>
            <person name="Liu C."/>
            <person name="Sun Q."/>
        </authorList>
    </citation>
    <scope>NUCLEOTIDE SEQUENCE</scope>
    <source>
        <strain evidence="6">NSJ-55</strain>
    </source>
</reference>
<evidence type="ECO:0000259" key="4">
    <source>
        <dbReference type="Pfam" id="PF00370"/>
    </source>
</evidence>
<evidence type="ECO:0000313" key="6">
    <source>
        <dbReference type="EMBL" id="MBC5689205.1"/>
    </source>
</evidence>
<dbReference type="SUPFAM" id="SSF53067">
    <property type="entry name" value="Actin-like ATPase domain"/>
    <property type="match status" value="2"/>
</dbReference>
<dbReference type="AlphaFoldDB" id="A0A923RQ68"/>
<keyword evidence="3" id="KW-0418">Kinase</keyword>
<comment type="caution">
    <text evidence="6">The sequence shown here is derived from an EMBL/GenBank/DDBJ whole genome shotgun (WGS) entry which is preliminary data.</text>
</comment>
<dbReference type="PIRSF" id="PIRSF000538">
    <property type="entry name" value="GlpK"/>
    <property type="match status" value="1"/>
</dbReference>
<dbReference type="GO" id="GO:0005975">
    <property type="term" value="P:carbohydrate metabolic process"/>
    <property type="evidence" value="ECO:0007669"/>
    <property type="project" value="InterPro"/>
</dbReference>
<feature type="domain" description="Carbohydrate kinase FGGY C-terminal" evidence="5">
    <location>
        <begin position="255"/>
        <end position="440"/>
    </location>
</feature>
<name>A0A923RQ68_9FIRM</name>
<dbReference type="InterPro" id="IPR050406">
    <property type="entry name" value="FGGY_Carb_Kinase"/>
</dbReference>
<evidence type="ECO:0000256" key="1">
    <source>
        <dbReference type="ARBA" id="ARBA00009156"/>
    </source>
</evidence>
<dbReference type="Pfam" id="PF02782">
    <property type="entry name" value="FGGY_C"/>
    <property type="match status" value="1"/>
</dbReference>
<dbReference type="InterPro" id="IPR043129">
    <property type="entry name" value="ATPase_NBD"/>
</dbReference>
<accession>A0A923RQ68</accession>
<sequence>MNIAVIDVGTSSMRGILYNEAGEILHIHQIRYSVHYLNETFAEQNPDDWKSSLYKIGKNLAEWADTNNKKIDGLSLTSQRSSVIPIDKYTHPLSPAIMWMDKRNTSICSELKYAEKLIVKKTGARVNDVFSGSKMTWIKRNQPEIYKAAYKLLTIADYLALLMTGEFKTDHTYGSRSSLMNIRTRQWDDELLKLFEIDKGKLCDLISPGEILGTTTKEFFQATGIRQGTPLVSAGGDQQCAALGLGIIQTGDMELTTGTGAFLLAYSDRVPENLEDNVICGAHAEKGKYVLESSIISCCSLYDWFKEQFYSNDKDYDSINQDILQSVPGANGCIALPYFQGRGTPDWNTKAAGCFLNLTLKTTKQDMSRSLLESIAMEAANNIDVLENYVGNTDKIHISGGLTNFSSFNQIQADVYQKKLIKSQNPEQTSLGGLINALVALKCQKDYPSALNLVKKNEESLIYHPDKKNLLVYKEKRMHMNKFYKKLYLDK</sequence>
<dbReference type="PANTHER" id="PTHR43095:SF2">
    <property type="entry name" value="GLUCONOKINASE"/>
    <property type="match status" value="1"/>
</dbReference>
<dbReference type="InterPro" id="IPR000577">
    <property type="entry name" value="Carb_kinase_FGGY"/>
</dbReference>
<evidence type="ECO:0000256" key="3">
    <source>
        <dbReference type="ARBA" id="ARBA00022777"/>
    </source>
</evidence>
<dbReference type="PANTHER" id="PTHR43095">
    <property type="entry name" value="SUGAR KINASE"/>
    <property type="match status" value="1"/>
</dbReference>
<evidence type="ECO:0000313" key="7">
    <source>
        <dbReference type="Proteomes" id="UP000652477"/>
    </source>
</evidence>
<dbReference type="Proteomes" id="UP000652477">
    <property type="component" value="Unassembled WGS sequence"/>
</dbReference>
<gene>
    <name evidence="6" type="ORF">H8S37_09775</name>
</gene>
<evidence type="ECO:0000256" key="2">
    <source>
        <dbReference type="ARBA" id="ARBA00022679"/>
    </source>
</evidence>
<dbReference type="EMBL" id="JACOPF010000002">
    <property type="protein sequence ID" value="MBC5689205.1"/>
    <property type="molecule type" value="Genomic_DNA"/>
</dbReference>
<dbReference type="Pfam" id="PF00370">
    <property type="entry name" value="FGGY_N"/>
    <property type="match status" value="1"/>
</dbReference>
<dbReference type="InterPro" id="IPR018484">
    <property type="entry name" value="FGGY_N"/>
</dbReference>